<feature type="transmembrane region" description="Helical" evidence="6">
    <location>
        <begin position="120"/>
        <end position="141"/>
    </location>
</feature>
<dbReference type="InterPro" id="IPR000620">
    <property type="entry name" value="EamA_dom"/>
</dbReference>
<dbReference type="InterPro" id="IPR037185">
    <property type="entry name" value="EmrE-like"/>
</dbReference>
<feature type="domain" description="EamA" evidence="7">
    <location>
        <begin position="150"/>
        <end position="281"/>
    </location>
</feature>
<dbReference type="GO" id="GO:0005886">
    <property type="term" value="C:plasma membrane"/>
    <property type="evidence" value="ECO:0007669"/>
    <property type="project" value="UniProtKB-SubCell"/>
</dbReference>
<dbReference type="AlphaFoldDB" id="A0AAE6RGS0"/>
<evidence type="ECO:0000256" key="2">
    <source>
        <dbReference type="ARBA" id="ARBA00022475"/>
    </source>
</evidence>
<evidence type="ECO:0000313" key="8">
    <source>
        <dbReference type="EMBL" id="QHB30181.1"/>
    </source>
</evidence>
<dbReference type="PANTHER" id="PTHR32322">
    <property type="entry name" value="INNER MEMBRANE TRANSPORTER"/>
    <property type="match status" value="1"/>
</dbReference>
<evidence type="ECO:0000313" key="9">
    <source>
        <dbReference type="Proteomes" id="UP000464593"/>
    </source>
</evidence>
<dbReference type="Pfam" id="PF00892">
    <property type="entry name" value="EamA"/>
    <property type="match status" value="2"/>
</dbReference>
<keyword evidence="4 6" id="KW-1133">Transmembrane helix</keyword>
<evidence type="ECO:0000256" key="6">
    <source>
        <dbReference type="SAM" id="Phobius"/>
    </source>
</evidence>
<dbReference type="PANTHER" id="PTHR32322:SF18">
    <property type="entry name" value="S-ADENOSYLMETHIONINE_S-ADENOSYLHOMOCYSTEINE TRANSPORTER"/>
    <property type="match status" value="1"/>
</dbReference>
<organism evidence="8 9">
    <name type="scientific">Pseudomonas monteilii</name>
    <dbReference type="NCBI Taxonomy" id="76759"/>
    <lineage>
        <taxon>Bacteria</taxon>
        <taxon>Pseudomonadati</taxon>
        <taxon>Pseudomonadota</taxon>
        <taxon>Gammaproteobacteria</taxon>
        <taxon>Pseudomonadales</taxon>
        <taxon>Pseudomonadaceae</taxon>
        <taxon>Pseudomonas</taxon>
    </lineage>
</organism>
<gene>
    <name evidence="8" type="ORF">TCK1_4835</name>
</gene>
<feature type="transmembrane region" description="Helical" evidence="6">
    <location>
        <begin position="181"/>
        <end position="198"/>
    </location>
</feature>
<reference evidence="8 9" key="1">
    <citation type="submission" date="2019-05" db="EMBL/GenBank/DDBJ databases">
        <title>Complete genome sequence of Pseudomonas Pseudomonas resinovorans.</title>
        <authorList>
            <person name="Chen H.-P."/>
        </authorList>
    </citation>
    <scope>NUCLEOTIDE SEQUENCE [LARGE SCALE GENOMIC DNA]</scope>
    <source>
        <strain evidence="8 9">TCU-CK1</strain>
    </source>
</reference>
<evidence type="ECO:0000256" key="1">
    <source>
        <dbReference type="ARBA" id="ARBA00004651"/>
    </source>
</evidence>
<dbReference type="Proteomes" id="UP000464593">
    <property type="component" value="Chromosome"/>
</dbReference>
<keyword evidence="3 6" id="KW-0812">Transmembrane</keyword>
<evidence type="ECO:0000256" key="4">
    <source>
        <dbReference type="ARBA" id="ARBA00022989"/>
    </source>
</evidence>
<name>A0AAE6RGS0_9PSED</name>
<accession>A0AAE6RGS0</accession>
<evidence type="ECO:0000256" key="5">
    <source>
        <dbReference type="ARBA" id="ARBA00023136"/>
    </source>
</evidence>
<feature type="transmembrane region" description="Helical" evidence="6">
    <location>
        <begin position="93"/>
        <end position="113"/>
    </location>
</feature>
<feature type="transmembrane region" description="Helical" evidence="6">
    <location>
        <begin position="153"/>
        <end position="169"/>
    </location>
</feature>
<feature type="transmembrane region" description="Helical" evidence="6">
    <location>
        <begin position="34"/>
        <end position="54"/>
    </location>
</feature>
<sequence>MNYLFPLTAILIWAGNTVVTKMSAGAIHPAEIGFYRWLLAALLFTPFLLPAVWRNRAAIRPHLGKVFVLGVLGMALYQSLAYFAAGITSATNMGIILSLMPLMSLALSIAWLGQRLSYGALLGAVVSFFGVLEVVSAGHPASLLAHGLNSGDLLMLVATLAYALYSFLLKKWQLRLPPLQLLYLQVLVAIVVLLPLFLLSDKTGLNSHNIGLVLYACVLASMIAPLVWMQAVHRLGPSRTTLFFNLLPVVTAVIAAVVLDEQLARYHLVGGLLTLAGVVLARALDHAHSPLKPCSLEPGGMFSEQPHRLCTFTHGAERLVDDIQMVQRVVVTNHLTQVRTETPDHAVTLALFLDEAAREQAAEAVAAVKAVAPLVGQAGLQGAGPRVIAHAIDFICPFPTPGLRQPLWISLVEQPHPGAGQRLVRGVHINRQRVAAPTGFQPHQQHGKTMQYGLENTALGGIARCRALQVVSQLGAVVGASHRGDRSHPIRPLGRSVARTQGTLAMADQVDLGGAGALANVFDDRQQLLATHLA</sequence>
<keyword evidence="2" id="KW-1003">Cell membrane</keyword>
<feature type="domain" description="EamA" evidence="7">
    <location>
        <begin position="4"/>
        <end position="132"/>
    </location>
</feature>
<evidence type="ECO:0000259" key="7">
    <source>
        <dbReference type="Pfam" id="PF00892"/>
    </source>
</evidence>
<feature type="transmembrane region" description="Helical" evidence="6">
    <location>
        <begin position="210"/>
        <end position="229"/>
    </location>
</feature>
<comment type="subcellular location">
    <subcellularLocation>
        <location evidence="1">Cell membrane</location>
        <topology evidence="1">Multi-pass membrane protein</topology>
    </subcellularLocation>
</comment>
<feature type="transmembrane region" description="Helical" evidence="6">
    <location>
        <begin position="66"/>
        <end position="87"/>
    </location>
</feature>
<dbReference type="EMBL" id="CP040324">
    <property type="protein sequence ID" value="QHB30181.1"/>
    <property type="molecule type" value="Genomic_DNA"/>
</dbReference>
<evidence type="ECO:0000256" key="3">
    <source>
        <dbReference type="ARBA" id="ARBA00022692"/>
    </source>
</evidence>
<dbReference type="InterPro" id="IPR050638">
    <property type="entry name" value="AA-Vitamin_Transporters"/>
</dbReference>
<feature type="transmembrane region" description="Helical" evidence="6">
    <location>
        <begin position="241"/>
        <end position="259"/>
    </location>
</feature>
<keyword evidence="5 6" id="KW-0472">Membrane</keyword>
<proteinExistence type="predicted"/>
<dbReference type="SUPFAM" id="SSF103481">
    <property type="entry name" value="Multidrug resistance efflux transporter EmrE"/>
    <property type="match status" value="2"/>
</dbReference>
<protein>
    <submittedName>
        <fullName evidence="8">DMT superfamily permease</fullName>
    </submittedName>
</protein>